<evidence type="ECO:0000313" key="2">
    <source>
        <dbReference type="EMBL" id="KAL1585361.1"/>
    </source>
</evidence>
<evidence type="ECO:0000256" key="1">
    <source>
        <dbReference type="SAM" id="MobiDB-lite"/>
    </source>
</evidence>
<dbReference type="RefSeq" id="XP_069228467.1">
    <property type="nucleotide sequence ID" value="XM_069374517.1"/>
</dbReference>
<name>A0AB34KMH4_9PEZI</name>
<accession>A0AB34KMH4</accession>
<dbReference type="EMBL" id="JAAQHG020000020">
    <property type="protein sequence ID" value="KAL1585361.1"/>
    <property type="molecule type" value="Genomic_DNA"/>
</dbReference>
<feature type="region of interest" description="Disordered" evidence="1">
    <location>
        <begin position="96"/>
        <end position="147"/>
    </location>
</feature>
<organism evidence="2 3">
    <name type="scientific">Cladosporium halotolerans</name>
    <dbReference type="NCBI Taxonomy" id="1052096"/>
    <lineage>
        <taxon>Eukaryota</taxon>
        <taxon>Fungi</taxon>
        <taxon>Dikarya</taxon>
        <taxon>Ascomycota</taxon>
        <taxon>Pezizomycotina</taxon>
        <taxon>Dothideomycetes</taxon>
        <taxon>Dothideomycetidae</taxon>
        <taxon>Cladosporiales</taxon>
        <taxon>Cladosporiaceae</taxon>
        <taxon>Cladosporium</taxon>
    </lineage>
</organism>
<sequence>MPTFLVPRHVSAHRISAIALYRALLQQSRAALLPTKSQYELQNIIRNRFKQTIHLHSYRRLRLAFQAGYEAIDHLDAAAAGDESSAEYLTSLLDRAPAKVKSTPPPNPLPKGKRKSKETKPPQSDEHNSAAPKPESELFSRPHPLSQLSGRRHVPVLFSANRVPVLRFKKPQPENLSAFIKNRIEQRQRRHDRRITLGQEAEFARYEELWDSITADQLGEKKNDNEPSWAQAIEDSIRQTQAYINMEGANNAAMAEKMQGTVDREREAFERERAERRAENRRVREERRGAEGAGG</sequence>
<gene>
    <name evidence="2" type="ORF">WHR41_05912</name>
</gene>
<feature type="region of interest" description="Disordered" evidence="1">
    <location>
        <begin position="256"/>
        <end position="295"/>
    </location>
</feature>
<feature type="compositionally biased region" description="Basic and acidic residues" evidence="1">
    <location>
        <begin position="118"/>
        <end position="140"/>
    </location>
</feature>
<dbReference type="GeneID" id="96007355"/>
<protein>
    <recommendedName>
        <fullName evidence="4">Mitochondrial zinc maintenance protein 1, mitochondrial</fullName>
    </recommendedName>
</protein>
<reference evidence="2 3" key="1">
    <citation type="journal article" date="2020" name="Microbiol. Resour. Announc.">
        <title>Draft Genome Sequence of a Cladosporium Species Isolated from the Mesophotic Ascidian Didemnum maculosum.</title>
        <authorList>
            <person name="Gioti A."/>
            <person name="Siaperas R."/>
            <person name="Nikolaivits E."/>
            <person name="Le Goff G."/>
            <person name="Ouazzani J."/>
            <person name="Kotoulas G."/>
            <person name="Topakas E."/>
        </authorList>
    </citation>
    <scope>NUCLEOTIDE SEQUENCE [LARGE SCALE GENOMIC DNA]</scope>
    <source>
        <strain evidence="2 3">TM138-S3</strain>
    </source>
</reference>
<comment type="caution">
    <text evidence="2">The sequence shown here is derived from an EMBL/GenBank/DDBJ whole genome shotgun (WGS) entry which is preliminary data.</text>
</comment>
<dbReference type="AlphaFoldDB" id="A0AB34KMH4"/>
<evidence type="ECO:0008006" key="4">
    <source>
        <dbReference type="Google" id="ProtNLM"/>
    </source>
</evidence>
<dbReference type="InterPro" id="IPR046896">
    <property type="entry name" value="Cup1-like_N"/>
</dbReference>
<keyword evidence="3" id="KW-1185">Reference proteome</keyword>
<dbReference type="Proteomes" id="UP000803884">
    <property type="component" value="Unassembled WGS sequence"/>
</dbReference>
<dbReference type="CDD" id="cd20273">
    <property type="entry name" value="Complex1_LYR_unchar"/>
    <property type="match status" value="1"/>
</dbReference>
<evidence type="ECO:0000313" key="3">
    <source>
        <dbReference type="Proteomes" id="UP000803884"/>
    </source>
</evidence>
<proteinExistence type="predicted"/>
<feature type="compositionally biased region" description="Basic and acidic residues" evidence="1">
    <location>
        <begin position="262"/>
        <end position="295"/>
    </location>
</feature>